<protein>
    <recommendedName>
        <fullName evidence="1">ATP-dependent DNA helicase</fullName>
        <ecNumber evidence="1">5.6.2.3</ecNumber>
    </recommendedName>
</protein>
<dbReference type="CDD" id="cd22744">
    <property type="entry name" value="OTU"/>
    <property type="match status" value="1"/>
</dbReference>
<keyword evidence="1" id="KW-0067">ATP-binding</keyword>
<comment type="cofactor">
    <cofactor evidence="1">
        <name>Mg(2+)</name>
        <dbReference type="ChEBI" id="CHEBI:18420"/>
    </cofactor>
</comment>
<dbReference type="GO" id="GO:0006281">
    <property type="term" value="P:DNA repair"/>
    <property type="evidence" value="ECO:0007669"/>
    <property type="project" value="UniProtKB-KW"/>
</dbReference>
<keyword evidence="1 5" id="KW-0347">Helicase</keyword>
<keyword evidence="1" id="KW-0234">DNA repair</keyword>
<dbReference type="EC" id="5.6.2.3" evidence="1"/>
<sequence>MGLFSLKAALAEFWGVSCVVSAASAKAWTKKEDLLEGQFAGDKEGGSMPSSRRWADITDDDDSEEVYVWDWEAFKREYLATHCRLTLMTPVCASVCLLATCDWAPHAAPLAPEAGAIVIDEDWKRQPHASATKPVVPARPDASRRKKAKVPTPQKRPQPGVSSEEDEVLNAAFQRAEVQVPDLVSNYYKSRTSWEHDLRRGQRLMLQRAAGPDANSKVESGDGQRADQALCGTPSALWSMGRKQRNKMQHALCGNTASASSSSRSGRNSPGECPGNFRLVKMPPDGNCLFHALSRDSGEDTSALRNEVADFLEEQAAQQQEHEDAWLDEAAMLRGDPEDCWGGDVSVLAWSLLRERRAQVHWRDYEQDYFRFDERTHWQVLDNMADPDKHPVLHLLYNGIDHYDLLLPDSGTDPVDPEKPAARPTAHAAQGRQTGESGGSHSSALVSGEVPDAMMAKQGVLAELSLYNVAEQSSHPHRRLEDLLSKLAAQRLRDSPTLPPHASSASVDAGEAWPRIFCAFNDCAWCSEHGDEEELLQHLHQHHLPQLEPLLQLLPDPNAQDALLSIYNEAVAIKCRSQAPLAGSSLDRTALRSFARATSGDRAEALICFSCACIHTRVAETEDAGNIKWHRPLQRAAGATSATFLGRPLSEIANILGLDSFLEKYDRLEGDLKLTTFEDFAHWRVRLPSNDGGEDGHLLLCCPEDHRCAAHPQHVAEGCLCEECEVPLCSECYQQLKAGKLPPLSLCNDMWTGYAPERLYAENVTVMEMICASPCVTTLICMSMEARYRSDSSSLDEKVHPLDEKVHMARHRLGARGNALTFPLPWEDLLRKLQAHHGLLDSEAIGEASTQLPRSGPALGEVVRVLLKTNKTGKTSDAEIKSLIHQAVVRREVVVRLILDMKQLGHPAYQSMEEASVRRAAAALPEEGVPPEVLKVIGEIDEQSEDRLQPQKAATPSDAFHELDEACAVFAAQRARAVVPEGCSIDQQDQNAVGVQALNELAEQVKPSSDSIDRQEGRGADPPGRAVAAQTFEVRTGNKFIDQFQPMYFATAFCFCFKHATACPDVQNTATAQENAGAATRRRARDEKAPEVFIYDWAAAMLRRAETQFRRDWTFGFTAWNYIFRTMINLQKNTFMYTVPDEQGGRRALTNSEILKGVCEIQQCLCRGKYKDVTGEMKAIKGDLSKVRYAPNLSLAAKKVLDNCEARTRRIPGTHEVRQTMRHQTHANRVCYGTSVFVTFSPSERDTAMMLRLARARRSDPAIAQEASSSFQARNRPDLDVEFCRLDPAALAAELPPYDERRAMLARDPLACLEGFKTLVQLVLRHLFGVRFCPRCPDCITSNTPCTDAFGSNAMACGGIFGRVDAVYGSLETQKSGAFHGHFQVFIQNYHQFTPLADMLNLGASDRRALLQKYTAYTAHVRRSIYCEPAAWQQKRRSVEAQWPEYKDSTLVLSRPGYQSDGTLAQEQWKKAFLEEDVEALQQHKQHHVHLPRWTDPDGPRLPLAHCRDIKDPTKCKAGFPRPAEQLTDSTVLVCKGLAQQMGLPVKGKRSALGSLWGPVNDRDLNGTHPALLAALRCNCDVQVPYRFPILPELHEDDLCGQGCAADVCVGEVVKQAQTNQAAQAGYGCDYQNKRLPIAVQEAKEWQKAQGELAQDLEGKPTGYAMSRHSKRLATDCHVRGVCRASVECINLVDQAQSMDPTRAESVKTAQVTDIALAYGLSLLDAAVAQDQLPSEPRRVQEDARYRAGYGSKKVTGCPPWTLYAERGRDPRVHQLSAFEFARHYHYQQASQPWTLAQEEREPDKYQVRFTEAGKAKLARGAARSKLAPAIDYHIKEQGGVGWLPLGHGERAQPYRHDWVIVVRKRPLVPVIYGAQGCRTEEEQAQKIMLLFCPWTTNAADATADVPFVADLMGGCSTWRDALTLWFSTRGFATESLRRYVRNFCFVYCLPRELQSNGDLAENSDNEGIEDAPEHFDANDLQAALVTHVRGSGRAEEEADGAGPGRGEANAEAVAERRTLENIQGVQSPERLLAAAQASRSKAASAAASQARARLGGTERPPQVEERQAITAEQLLTWVHSEKISSFLNAKQHELLSLAVDRILVEHGLLQVEDTALQRGDPLVWLLHGGPGTGKTEVLNPMKELFDMLGYKKGFEYEIAAFQAVNAADVDGKTLHNACGLNVGSFSLDQPASRETAQRMAFWRWLIIDEISMVNARLLAQVEQRMRAVMPSANAWKLNGSGDVRPFAGVNVLLVGDFGQLKPPEGGFLADVPATLKLWEGTSGQRGSDILADHGRQLLWSGATQGVTELVERQRCHDDWWNEVVDEFRAGYLSETNWKYLHGMPVEGCTLSREERASRRRVILSASDPRLSEKKFVEAPVIVANNDAKYQINKDRSKAYAQSAETQCRLSVALDLASNEALQAADCNKAAKIRWLQYHDRDTADLCGMLPLAIGMPVALTQHLDRSEDKLLLRGRVGRVHSWLWPENNQQPKVVSLGQALAANGYVKFDKATWQLDCASEPGLYPVELKKRAWFLDAKRKKPVLKVKRQHIPLVPAFAITAHASQGKTLAAALLDLNIDKRTDPALGTVAASRVRSRYDVLIMRPFPLWLFQRGAAEGPKLLLESLRGQEIDWAAYREARQPTATCRECRLVKAVQAFYDAEWSRVRANQPATCIACTNKGKPKAGPAKRKYSGGPASFVCSSCKRAKIEDAFPRAQLNQQDAEAKRRCLPCLRAATALTCAVCAATKPVADFEASMVTLPAEDVVCSSCLEQIKRRGGTNSREGWFTCKGCKGFFKTPLQSSEQRQFFCGNCSSRSTRATNQQKCRSCGKMFQQRQTKGQPRVRNCPDCKGPARKRSLATGPIAV</sequence>
<dbReference type="OrthoDB" id="429210at2759"/>
<evidence type="ECO:0000256" key="2">
    <source>
        <dbReference type="SAM" id="MobiDB-lite"/>
    </source>
</evidence>
<dbReference type="GO" id="GO:0016887">
    <property type="term" value="F:ATP hydrolysis activity"/>
    <property type="evidence" value="ECO:0007669"/>
    <property type="project" value="RHEA"/>
</dbReference>
<feature type="region of interest" description="Disordered" evidence="2">
    <location>
        <begin position="408"/>
        <end position="446"/>
    </location>
</feature>
<evidence type="ECO:0000256" key="1">
    <source>
        <dbReference type="RuleBase" id="RU363044"/>
    </source>
</evidence>
<dbReference type="EMBL" id="LSRX01000126">
    <property type="protein sequence ID" value="OLQ08021.1"/>
    <property type="molecule type" value="Genomic_DNA"/>
</dbReference>
<dbReference type="Pfam" id="PF14214">
    <property type="entry name" value="Helitron_like_N"/>
    <property type="match status" value="1"/>
</dbReference>
<dbReference type="InterPro" id="IPR038765">
    <property type="entry name" value="Papain-like_cys_pep_sf"/>
</dbReference>
<evidence type="ECO:0000259" key="4">
    <source>
        <dbReference type="PROSITE" id="PS50802"/>
    </source>
</evidence>
<dbReference type="Proteomes" id="UP000186817">
    <property type="component" value="Unassembled WGS sequence"/>
</dbReference>
<dbReference type="InterPro" id="IPR003323">
    <property type="entry name" value="OTU_dom"/>
</dbReference>
<feature type="compositionally biased region" description="Low complexity" evidence="2">
    <location>
        <begin position="2044"/>
        <end position="2055"/>
    </location>
</feature>
<feature type="region of interest" description="Disordered" evidence="2">
    <location>
        <begin position="209"/>
        <end position="228"/>
    </location>
</feature>
<dbReference type="GO" id="GO:0043139">
    <property type="term" value="F:5'-3' DNA helicase activity"/>
    <property type="evidence" value="ECO:0007669"/>
    <property type="project" value="UniProtKB-EC"/>
</dbReference>
<name>A0A1Q9EL01_SYMMI</name>
<dbReference type="GO" id="GO:0006310">
    <property type="term" value="P:DNA recombination"/>
    <property type="evidence" value="ECO:0007669"/>
    <property type="project" value="UniProtKB-KW"/>
</dbReference>
<feature type="compositionally biased region" description="Polar residues" evidence="2">
    <location>
        <begin position="431"/>
        <end position="445"/>
    </location>
</feature>
<dbReference type="GO" id="GO:0000723">
    <property type="term" value="P:telomere maintenance"/>
    <property type="evidence" value="ECO:0007669"/>
    <property type="project" value="InterPro"/>
</dbReference>
<dbReference type="GO" id="GO:0005524">
    <property type="term" value="F:ATP binding"/>
    <property type="evidence" value="ECO:0007669"/>
    <property type="project" value="UniProtKB-KW"/>
</dbReference>
<keyword evidence="3" id="KW-0732">Signal</keyword>
<dbReference type="SUPFAM" id="SSF54001">
    <property type="entry name" value="Cysteine proteinases"/>
    <property type="match status" value="1"/>
</dbReference>
<keyword evidence="1" id="KW-0227">DNA damage</keyword>
<dbReference type="InterPro" id="IPR027417">
    <property type="entry name" value="P-loop_NTPase"/>
</dbReference>
<keyword evidence="1" id="KW-0547">Nucleotide-binding</keyword>
<proteinExistence type="inferred from homology"/>
<dbReference type="InterPro" id="IPR025476">
    <property type="entry name" value="Helitron_helicase-like"/>
</dbReference>
<comment type="caution">
    <text evidence="5">The sequence shown here is derived from an EMBL/GenBank/DDBJ whole genome shotgun (WGS) entry which is preliminary data.</text>
</comment>
<feature type="region of interest" description="Disordered" evidence="2">
    <location>
        <begin position="248"/>
        <end position="278"/>
    </location>
</feature>
<keyword evidence="1" id="KW-0233">DNA recombination</keyword>
<feature type="region of interest" description="Disordered" evidence="2">
    <location>
        <begin position="2044"/>
        <end position="2064"/>
    </location>
</feature>
<feature type="region of interest" description="Disordered" evidence="2">
    <location>
        <begin position="1004"/>
        <end position="1024"/>
    </location>
</feature>
<dbReference type="Gene3D" id="3.90.70.80">
    <property type="match status" value="1"/>
</dbReference>
<keyword evidence="1" id="KW-0378">Hydrolase</keyword>
<feature type="region of interest" description="Disordered" evidence="2">
    <location>
        <begin position="1990"/>
        <end position="2009"/>
    </location>
</feature>
<reference evidence="5 6" key="1">
    <citation type="submission" date="2016-02" db="EMBL/GenBank/DDBJ databases">
        <title>Genome analysis of coral dinoflagellate symbionts highlights evolutionary adaptations to a symbiotic lifestyle.</title>
        <authorList>
            <person name="Aranda M."/>
            <person name="Li Y."/>
            <person name="Liew Y.J."/>
            <person name="Baumgarten S."/>
            <person name="Simakov O."/>
            <person name="Wilson M."/>
            <person name="Piel J."/>
            <person name="Ashoor H."/>
            <person name="Bougouffa S."/>
            <person name="Bajic V.B."/>
            <person name="Ryu T."/>
            <person name="Ravasi T."/>
            <person name="Bayer T."/>
            <person name="Micklem G."/>
            <person name="Kim H."/>
            <person name="Bhak J."/>
            <person name="Lajeunesse T.C."/>
            <person name="Voolstra C.R."/>
        </authorList>
    </citation>
    <scope>NUCLEOTIDE SEQUENCE [LARGE SCALE GENOMIC DNA]</scope>
    <source>
        <strain evidence="5 6">CCMP2467</strain>
    </source>
</reference>
<accession>A0A1Q9EL01</accession>
<dbReference type="Pfam" id="PF20209">
    <property type="entry name" value="DUF6570"/>
    <property type="match status" value="1"/>
</dbReference>
<dbReference type="Pfam" id="PF05970">
    <property type="entry name" value="PIF1"/>
    <property type="match status" value="1"/>
</dbReference>
<dbReference type="InterPro" id="IPR051055">
    <property type="entry name" value="PIF1_helicase"/>
</dbReference>
<dbReference type="SUPFAM" id="SSF52540">
    <property type="entry name" value="P-loop containing nucleoside triphosphate hydrolases"/>
    <property type="match status" value="2"/>
</dbReference>
<dbReference type="PROSITE" id="PS50802">
    <property type="entry name" value="OTU"/>
    <property type="match status" value="1"/>
</dbReference>
<feature type="region of interest" description="Disordered" evidence="2">
    <location>
        <begin position="126"/>
        <end position="166"/>
    </location>
</feature>
<comment type="similarity">
    <text evidence="1">Belongs to the helicase family.</text>
</comment>
<evidence type="ECO:0000313" key="6">
    <source>
        <dbReference type="Proteomes" id="UP000186817"/>
    </source>
</evidence>
<comment type="catalytic activity">
    <reaction evidence="1">
        <text>ATP + H2O = ADP + phosphate + H(+)</text>
        <dbReference type="Rhea" id="RHEA:13065"/>
        <dbReference type="ChEBI" id="CHEBI:15377"/>
        <dbReference type="ChEBI" id="CHEBI:15378"/>
        <dbReference type="ChEBI" id="CHEBI:30616"/>
        <dbReference type="ChEBI" id="CHEBI:43474"/>
        <dbReference type="ChEBI" id="CHEBI:456216"/>
        <dbReference type="EC" id="5.6.2.3"/>
    </reaction>
</comment>
<gene>
    <name evidence="5" type="primary">pfh1</name>
    <name evidence="5" type="ORF">AK812_SmicGene8536</name>
</gene>
<keyword evidence="6" id="KW-1185">Reference proteome</keyword>
<feature type="signal peptide" evidence="3">
    <location>
        <begin position="1"/>
        <end position="25"/>
    </location>
</feature>
<organism evidence="5 6">
    <name type="scientific">Symbiodinium microadriaticum</name>
    <name type="common">Dinoflagellate</name>
    <name type="synonym">Zooxanthella microadriatica</name>
    <dbReference type="NCBI Taxonomy" id="2951"/>
    <lineage>
        <taxon>Eukaryota</taxon>
        <taxon>Sar</taxon>
        <taxon>Alveolata</taxon>
        <taxon>Dinophyceae</taxon>
        <taxon>Suessiales</taxon>
        <taxon>Symbiodiniaceae</taxon>
        <taxon>Symbiodinium</taxon>
    </lineage>
</organism>
<dbReference type="InterPro" id="IPR046700">
    <property type="entry name" value="DUF6570"/>
</dbReference>
<feature type="domain" description="OTU" evidence="4">
    <location>
        <begin position="277"/>
        <end position="409"/>
    </location>
</feature>
<dbReference type="InterPro" id="IPR010285">
    <property type="entry name" value="DNA_helicase_pif1-like_DEAD"/>
</dbReference>
<evidence type="ECO:0000256" key="3">
    <source>
        <dbReference type="SAM" id="SignalP"/>
    </source>
</evidence>
<dbReference type="Gene3D" id="3.40.50.300">
    <property type="entry name" value="P-loop containing nucleotide triphosphate hydrolases"/>
    <property type="match status" value="1"/>
</dbReference>
<dbReference type="PANTHER" id="PTHR47642">
    <property type="entry name" value="ATP-DEPENDENT DNA HELICASE"/>
    <property type="match status" value="1"/>
</dbReference>
<feature type="compositionally biased region" description="Low complexity" evidence="2">
    <location>
        <begin position="254"/>
        <end position="269"/>
    </location>
</feature>
<evidence type="ECO:0000313" key="5">
    <source>
        <dbReference type="EMBL" id="OLQ08021.1"/>
    </source>
</evidence>
<feature type="chain" id="PRO_5011982847" description="ATP-dependent DNA helicase" evidence="3">
    <location>
        <begin position="26"/>
        <end position="2867"/>
    </location>
</feature>